<organism evidence="2 3">
    <name type="scientific">Nitrospira tepida</name>
    <dbReference type="NCBI Taxonomy" id="2973512"/>
    <lineage>
        <taxon>Bacteria</taxon>
        <taxon>Pseudomonadati</taxon>
        <taxon>Nitrospirota</taxon>
        <taxon>Nitrospiria</taxon>
        <taxon>Nitrospirales</taxon>
        <taxon>Nitrospiraceae</taxon>
        <taxon>Nitrospira</taxon>
    </lineage>
</organism>
<sequence>MRAQSTVALGRTVRAATLLAEGDHASMTDAELTRFAIAQTVFLDITRTFGISFVPDLFEGMRNRPAYLETAWELFKEEMNLERLDRRTKLIIALAITTNEAGTYFITALPHAFRLNALEQATYDKILSTIRFFKAFDRYLSGIMPAFVPDTVRFVNNCLREEYQSYEATRASQFALSRKESRGAACGIGSMIIMLVLLSCVVGIYWFI</sequence>
<keyword evidence="1" id="KW-0812">Transmembrane</keyword>
<keyword evidence="3" id="KW-1185">Reference proteome</keyword>
<dbReference type="InterPro" id="IPR029032">
    <property type="entry name" value="AhpD-like"/>
</dbReference>
<feature type="transmembrane region" description="Helical" evidence="1">
    <location>
        <begin position="184"/>
        <end position="207"/>
    </location>
</feature>
<keyword evidence="1" id="KW-0472">Membrane</keyword>
<reference evidence="2" key="1">
    <citation type="submission" date="2022-10" db="EMBL/GenBank/DDBJ databases">
        <authorList>
            <person name="Koch H."/>
        </authorList>
    </citation>
    <scope>NUCLEOTIDE SEQUENCE</scope>
    <source>
        <strain evidence="2">DNF</strain>
    </source>
</reference>
<dbReference type="KEGG" id="nti:DNFV4_02134"/>
<dbReference type="Proteomes" id="UP001179121">
    <property type="component" value="Chromosome"/>
</dbReference>
<name>A0AA86MZB3_9BACT</name>
<protein>
    <submittedName>
        <fullName evidence="2">Uncharacterized protein</fullName>
    </submittedName>
</protein>
<dbReference type="EMBL" id="OX365700">
    <property type="protein sequence ID" value="CAI4031715.1"/>
    <property type="molecule type" value="Genomic_DNA"/>
</dbReference>
<proteinExistence type="predicted"/>
<evidence type="ECO:0000256" key="1">
    <source>
        <dbReference type="SAM" id="Phobius"/>
    </source>
</evidence>
<keyword evidence="1" id="KW-1133">Transmembrane helix</keyword>
<evidence type="ECO:0000313" key="2">
    <source>
        <dbReference type="EMBL" id="CAI4031715.1"/>
    </source>
</evidence>
<dbReference type="Gene3D" id="1.20.1290.10">
    <property type="entry name" value="AhpD-like"/>
    <property type="match status" value="1"/>
</dbReference>
<accession>A0AA86MZB3</accession>
<evidence type="ECO:0000313" key="3">
    <source>
        <dbReference type="Proteomes" id="UP001179121"/>
    </source>
</evidence>
<dbReference type="SUPFAM" id="SSF69118">
    <property type="entry name" value="AhpD-like"/>
    <property type="match status" value="1"/>
</dbReference>
<dbReference type="AlphaFoldDB" id="A0AA86MZB3"/>
<gene>
    <name evidence="2" type="ORF">DNFV4_02134</name>
</gene>